<sequence length="127" mass="14530">MNYYLSILKNYATFTGRARRSEFWYGILFNFLALIVANVLDNVLGTKIMTDFGFELPYGYVYIGYVLLTFIPFLAVQVRRLHDVGKSGWFYLIVLIPLIGFIWLLVLDCTEGTPGPNQYGENPKNVG</sequence>
<dbReference type="RefSeq" id="WP_377981211.1">
    <property type="nucleotide sequence ID" value="NZ_JBBKXX010000003.1"/>
</dbReference>
<feature type="transmembrane region" description="Helical" evidence="1">
    <location>
        <begin position="60"/>
        <end position="76"/>
    </location>
</feature>
<keyword evidence="1" id="KW-1133">Transmembrane helix</keyword>
<dbReference type="Pfam" id="PF05656">
    <property type="entry name" value="DUF805"/>
    <property type="match status" value="1"/>
</dbReference>
<keyword evidence="1" id="KW-0812">Transmembrane</keyword>
<dbReference type="PANTHER" id="PTHR34980">
    <property type="entry name" value="INNER MEMBRANE PROTEIN-RELATED-RELATED"/>
    <property type="match status" value="1"/>
</dbReference>
<name>A0ABW6DJI2_9BACT</name>
<evidence type="ECO:0000256" key="1">
    <source>
        <dbReference type="SAM" id="Phobius"/>
    </source>
</evidence>
<feature type="transmembrane region" description="Helical" evidence="1">
    <location>
        <begin position="23"/>
        <end position="40"/>
    </location>
</feature>
<evidence type="ECO:0000313" key="2">
    <source>
        <dbReference type="EMBL" id="MFD3408849.1"/>
    </source>
</evidence>
<reference evidence="2 3" key="1">
    <citation type="submission" date="2024-03" db="EMBL/GenBank/DDBJ databases">
        <title>Aquirufa genome sequencing.</title>
        <authorList>
            <person name="Pitt A."/>
            <person name="Hahn M.W."/>
        </authorList>
    </citation>
    <scope>NUCLEOTIDE SEQUENCE [LARGE SCALE GENOMIC DNA]</scope>
    <source>
        <strain evidence="2 3">HETE-83D</strain>
    </source>
</reference>
<protein>
    <submittedName>
        <fullName evidence="2">DUF805 domain-containing protein</fullName>
    </submittedName>
</protein>
<dbReference type="Proteomes" id="UP001598019">
    <property type="component" value="Unassembled WGS sequence"/>
</dbReference>
<keyword evidence="3" id="KW-1185">Reference proteome</keyword>
<accession>A0ABW6DJI2</accession>
<comment type="caution">
    <text evidence="2">The sequence shown here is derived from an EMBL/GenBank/DDBJ whole genome shotgun (WGS) entry which is preliminary data.</text>
</comment>
<dbReference type="InterPro" id="IPR008523">
    <property type="entry name" value="DUF805"/>
</dbReference>
<evidence type="ECO:0000313" key="3">
    <source>
        <dbReference type="Proteomes" id="UP001598019"/>
    </source>
</evidence>
<proteinExistence type="predicted"/>
<dbReference type="EMBL" id="JBBKXX010000003">
    <property type="protein sequence ID" value="MFD3408849.1"/>
    <property type="molecule type" value="Genomic_DNA"/>
</dbReference>
<gene>
    <name evidence="2" type="ORF">SKC37_09295</name>
</gene>
<organism evidence="2 3">
    <name type="scientific">Aquirufa esocilacus</name>
    <dbReference type="NCBI Taxonomy" id="3096513"/>
    <lineage>
        <taxon>Bacteria</taxon>
        <taxon>Pseudomonadati</taxon>
        <taxon>Bacteroidota</taxon>
        <taxon>Cytophagia</taxon>
        <taxon>Cytophagales</taxon>
        <taxon>Flectobacillaceae</taxon>
        <taxon>Aquirufa</taxon>
    </lineage>
</organism>
<feature type="transmembrane region" description="Helical" evidence="1">
    <location>
        <begin position="88"/>
        <end position="106"/>
    </location>
</feature>
<dbReference type="PANTHER" id="PTHR34980:SF2">
    <property type="entry name" value="INNER MEMBRANE PROTEIN YHAH-RELATED"/>
    <property type="match status" value="1"/>
</dbReference>
<keyword evidence="1" id="KW-0472">Membrane</keyword>